<organism evidence="2 3">
    <name type="scientific">endosymbiont of Ridgeia piscesae</name>
    <dbReference type="NCBI Taxonomy" id="54398"/>
    <lineage>
        <taxon>Bacteria</taxon>
        <taxon>Pseudomonadati</taxon>
        <taxon>Pseudomonadota</taxon>
        <taxon>Gammaproteobacteria</taxon>
        <taxon>sulfur-oxidizing symbionts</taxon>
    </lineage>
</organism>
<dbReference type="AlphaFoldDB" id="A0A0T5ZBR7"/>
<reference evidence="2 3" key="1">
    <citation type="submission" date="2015-11" db="EMBL/GenBank/DDBJ databases">
        <title>The genome of Candidatus Endoriftia persephone in Ridgeia piscesae and population structure of the North Eastern Pacific vestimentiferan symbionts.</title>
        <authorList>
            <person name="Perez M."/>
            <person name="Juniper K.S."/>
        </authorList>
    </citation>
    <scope>NUCLEOTIDE SEQUENCE [LARGE SCALE GENOMIC DNA]</scope>
    <source>
        <strain evidence="2">Ind10</strain>
    </source>
</reference>
<evidence type="ECO:0000313" key="2">
    <source>
        <dbReference type="EMBL" id="KRT60268.1"/>
    </source>
</evidence>
<proteinExistence type="predicted"/>
<protein>
    <submittedName>
        <fullName evidence="2">Uncharacterized protein</fullName>
    </submittedName>
</protein>
<evidence type="ECO:0000313" key="3">
    <source>
        <dbReference type="Proteomes" id="UP000051276"/>
    </source>
</evidence>
<name>A0A0T5ZBR7_9GAMM</name>
<evidence type="ECO:0000256" key="1">
    <source>
        <dbReference type="SAM" id="MobiDB-lite"/>
    </source>
</evidence>
<accession>A0A0T5ZBR7</accession>
<dbReference type="Proteomes" id="UP000051276">
    <property type="component" value="Unassembled WGS sequence"/>
</dbReference>
<comment type="caution">
    <text evidence="2">The sequence shown here is derived from an EMBL/GenBank/DDBJ whole genome shotgun (WGS) entry which is preliminary data.</text>
</comment>
<gene>
    <name evidence="2" type="ORF">Ga0076813_169036</name>
</gene>
<feature type="compositionally biased region" description="Basic and acidic residues" evidence="1">
    <location>
        <begin position="28"/>
        <end position="38"/>
    </location>
</feature>
<dbReference type="EMBL" id="LMXI01000004">
    <property type="protein sequence ID" value="KRT60268.1"/>
    <property type="molecule type" value="Genomic_DNA"/>
</dbReference>
<sequence length="124" mass="14185">MPYPEQIRRWKKAGLQDSCSAGKQRQQRQREAKRDKQRIKTLERDLRRKEKDLAKTAALLLLLEKLDVLFEDTRPSDIVPKAAQLLGWVDEAVDASARKLGNPPENQQCSEVEFSHNVTTGDST</sequence>
<feature type="region of interest" description="Disordered" evidence="1">
    <location>
        <begin position="1"/>
        <end position="38"/>
    </location>
</feature>